<protein>
    <recommendedName>
        <fullName evidence="1">N-acetyltransferase domain-containing protein</fullName>
    </recommendedName>
</protein>
<dbReference type="CDD" id="cd04301">
    <property type="entry name" value="NAT_SF"/>
    <property type="match status" value="1"/>
</dbReference>
<keyword evidence="3" id="KW-1185">Reference proteome</keyword>
<dbReference type="OrthoDB" id="2445945at2759"/>
<dbReference type="Proteomes" id="UP000813461">
    <property type="component" value="Unassembled WGS sequence"/>
</dbReference>
<sequence length="191" mass="21556">MAEAPTLAKTGAKWRSLLPSDIKSLIQIADQIHTDLPESHDVFSERLNLFPDGCLALENITTRKLCGYAISHPIKHQQPPDLDTFLNQIPADTDQYYIHDVAILPEFQGRGYAQECIEKLLATAKSYASIGLVSVYGTASFWSRHGFHPVQVDEAMTRKMKGYGDDAQWLECQNRIHNDELESENRDAVNR</sequence>
<dbReference type="InterPro" id="IPR000182">
    <property type="entry name" value="GNAT_dom"/>
</dbReference>
<accession>A0A8K0QW82</accession>
<evidence type="ECO:0000259" key="1">
    <source>
        <dbReference type="PROSITE" id="PS51186"/>
    </source>
</evidence>
<dbReference type="GO" id="GO:0016747">
    <property type="term" value="F:acyltransferase activity, transferring groups other than amino-acyl groups"/>
    <property type="evidence" value="ECO:0007669"/>
    <property type="project" value="InterPro"/>
</dbReference>
<evidence type="ECO:0000313" key="2">
    <source>
        <dbReference type="EMBL" id="KAH7071044.1"/>
    </source>
</evidence>
<dbReference type="AlphaFoldDB" id="A0A8K0QW82"/>
<dbReference type="EMBL" id="JAGMVJ010000025">
    <property type="protein sequence ID" value="KAH7071044.1"/>
    <property type="molecule type" value="Genomic_DNA"/>
</dbReference>
<feature type="domain" description="N-acetyltransferase" evidence="1">
    <location>
        <begin position="12"/>
        <end position="175"/>
    </location>
</feature>
<organism evidence="2 3">
    <name type="scientific">Paraphoma chrysanthemicola</name>
    <dbReference type="NCBI Taxonomy" id="798071"/>
    <lineage>
        <taxon>Eukaryota</taxon>
        <taxon>Fungi</taxon>
        <taxon>Dikarya</taxon>
        <taxon>Ascomycota</taxon>
        <taxon>Pezizomycotina</taxon>
        <taxon>Dothideomycetes</taxon>
        <taxon>Pleosporomycetidae</taxon>
        <taxon>Pleosporales</taxon>
        <taxon>Pleosporineae</taxon>
        <taxon>Phaeosphaeriaceae</taxon>
        <taxon>Paraphoma</taxon>
    </lineage>
</organism>
<dbReference type="SUPFAM" id="SSF55729">
    <property type="entry name" value="Acyl-CoA N-acyltransferases (Nat)"/>
    <property type="match status" value="1"/>
</dbReference>
<dbReference type="PROSITE" id="PS51186">
    <property type="entry name" value="GNAT"/>
    <property type="match status" value="1"/>
</dbReference>
<dbReference type="Pfam" id="PF00583">
    <property type="entry name" value="Acetyltransf_1"/>
    <property type="match status" value="1"/>
</dbReference>
<comment type="caution">
    <text evidence="2">The sequence shown here is derived from an EMBL/GenBank/DDBJ whole genome shotgun (WGS) entry which is preliminary data.</text>
</comment>
<evidence type="ECO:0000313" key="3">
    <source>
        <dbReference type="Proteomes" id="UP000813461"/>
    </source>
</evidence>
<reference evidence="2" key="1">
    <citation type="journal article" date="2021" name="Nat. Commun.">
        <title>Genetic determinants of endophytism in the Arabidopsis root mycobiome.</title>
        <authorList>
            <person name="Mesny F."/>
            <person name="Miyauchi S."/>
            <person name="Thiergart T."/>
            <person name="Pickel B."/>
            <person name="Atanasova L."/>
            <person name="Karlsson M."/>
            <person name="Huettel B."/>
            <person name="Barry K.W."/>
            <person name="Haridas S."/>
            <person name="Chen C."/>
            <person name="Bauer D."/>
            <person name="Andreopoulos W."/>
            <person name="Pangilinan J."/>
            <person name="LaButti K."/>
            <person name="Riley R."/>
            <person name="Lipzen A."/>
            <person name="Clum A."/>
            <person name="Drula E."/>
            <person name="Henrissat B."/>
            <person name="Kohler A."/>
            <person name="Grigoriev I.V."/>
            <person name="Martin F.M."/>
            <person name="Hacquard S."/>
        </authorList>
    </citation>
    <scope>NUCLEOTIDE SEQUENCE</scope>
    <source>
        <strain evidence="2">MPI-SDFR-AT-0120</strain>
    </source>
</reference>
<gene>
    <name evidence="2" type="ORF">FB567DRAFT_213841</name>
</gene>
<dbReference type="InterPro" id="IPR016181">
    <property type="entry name" value="Acyl_CoA_acyltransferase"/>
</dbReference>
<name>A0A8K0QW82_9PLEO</name>
<dbReference type="Gene3D" id="3.40.630.30">
    <property type="match status" value="1"/>
</dbReference>
<proteinExistence type="predicted"/>